<dbReference type="PROSITE" id="PS50066">
    <property type="entry name" value="MADS_BOX_2"/>
    <property type="match status" value="1"/>
</dbReference>
<dbReference type="GO" id="GO:0000981">
    <property type="term" value="F:DNA-binding transcription factor activity, RNA polymerase II-specific"/>
    <property type="evidence" value="ECO:0007669"/>
    <property type="project" value="InterPro"/>
</dbReference>
<dbReference type="GO" id="GO:0005634">
    <property type="term" value="C:nucleus"/>
    <property type="evidence" value="ECO:0007669"/>
    <property type="project" value="UniProtKB-SubCell"/>
</dbReference>
<feature type="region of interest" description="Disordered" evidence="7">
    <location>
        <begin position="208"/>
        <end position="249"/>
    </location>
</feature>
<keyword evidence="3" id="KW-0238">DNA-binding</keyword>
<feature type="compositionally biased region" description="Low complexity" evidence="7">
    <location>
        <begin position="213"/>
        <end position="222"/>
    </location>
</feature>
<dbReference type="SMART" id="SM00432">
    <property type="entry name" value="MADS"/>
    <property type="match status" value="1"/>
</dbReference>
<reference evidence="9" key="3">
    <citation type="submission" date="2015-04" db="UniProtKB">
        <authorList>
            <consortium name="EnsemblPlants"/>
        </authorList>
    </citation>
    <scope>IDENTIFICATION</scope>
</reference>
<proteinExistence type="predicted"/>
<dbReference type="GO" id="GO:0046983">
    <property type="term" value="F:protein dimerization activity"/>
    <property type="evidence" value="ECO:0007669"/>
    <property type="project" value="InterPro"/>
</dbReference>
<evidence type="ECO:0000259" key="8">
    <source>
        <dbReference type="PROSITE" id="PS50066"/>
    </source>
</evidence>
<dbReference type="Pfam" id="PF00319">
    <property type="entry name" value="SRF-TF"/>
    <property type="match status" value="1"/>
</dbReference>
<dbReference type="GO" id="GO:0000987">
    <property type="term" value="F:cis-regulatory region sequence-specific DNA binding"/>
    <property type="evidence" value="ECO:0007669"/>
    <property type="project" value="InterPro"/>
</dbReference>
<dbReference type="InterPro" id="IPR036879">
    <property type="entry name" value="TF_MADSbox_sf"/>
</dbReference>
<dbReference type="AlphaFoldDB" id="A0A0D9VEX8"/>
<dbReference type="HOGENOM" id="CLU_053053_7_2_1"/>
<dbReference type="Proteomes" id="UP000032180">
    <property type="component" value="Chromosome 2"/>
</dbReference>
<dbReference type="PANTHER" id="PTHR48019">
    <property type="entry name" value="SERUM RESPONSE FACTOR HOMOLOG"/>
    <property type="match status" value="1"/>
</dbReference>
<reference evidence="9 10" key="1">
    <citation type="submission" date="2012-08" db="EMBL/GenBank/DDBJ databases">
        <title>Oryza genome evolution.</title>
        <authorList>
            <person name="Wing R.A."/>
        </authorList>
    </citation>
    <scope>NUCLEOTIDE SEQUENCE</scope>
</reference>
<reference evidence="10" key="2">
    <citation type="submission" date="2013-12" db="EMBL/GenBank/DDBJ databases">
        <authorList>
            <person name="Yu Y."/>
            <person name="Lee S."/>
            <person name="de Baynast K."/>
            <person name="Wissotski M."/>
            <person name="Liu L."/>
            <person name="Talag J."/>
            <person name="Goicoechea J."/>
            <person name="Angelova A."/>
            <person name="Jetty R."/>
            <person name="Kudrna D."/>
            <person name="Golser W."/>
            <person name="Rivera L."/>
            <person name="Zhang J."/>
            <person name="Wing R."/>
        </authorList>
    </citation>
    <scope>NUCLEOTIDE SEQUENCE</scope>
</reference>
<dbReference type="SUPFAM" id="SSF55455">
    <property type="entry name" value="SRF-like"/>
    <property type="match status" value="1"/>
</dbReference>
<comment type="subcellular location">
    <subcellularLocation>
        <location evidence="1">Nucleus</location>
    </subcellularLocation>
</comment>
<evidence type="ECO:0000256" key="2">
    <source>
        <dbReference type="ARBA" id="ARBA00023015"/>
    </source>
</evidence>
<evidence type="ECO:0000256" key="4">
    <source>
        <dbReference type="ARBA" id="ARBA00023163"/>
    </source>
</evidence>
<evidence type="ECO:0000313" key="10">
    <source>
        <dbReference type="Proteomes" id="UP000032180"/>
    </source>
</evidence>
<dbReference type="Gramene" id="LPERR02G10620.1">
    <property type="protein sequence ID" value="LPERR02G10620.1"/>
    <property type="gene ID" value="LPERR02G10620"/>
</dbReference>
<keyword evidence="5" id="KW-0539">Nucleus</keyword>
<dbReference type="InterPro" id="IPR002100">
    <property type="entry name" value="TF_MADSbox"/>
</dbReference>
<dbReference type="GO" id="GO:0045944">
    <property type="term" value="P:positive regulation of transcription by RNA polymerase II"/>
    <property type="evidence" value="ECO:0007669"/>
    <property type="project" value="InterPro"/>
</dbReference>
<keyword evidence="4" id="KW-0804">Transcription</keyword>
<keyword evidence="10" id="KW-1185">Reference proteome</keyword>
<keyword evidence="2" id="KW-0805">Transcription regulation</keyword>
<feature type="coiled-coil region" evidence="6">
    <location>
        <begin position="81"/>
        <end position="115"/>
    </location>
</feature>
<organism evidence="9 10">
    <name type="scientific">Leersia perrieri</name>
    <dbReference type="NCBI Taxonomy" id="77586"/>
    <lineage>
        <taxon>Eukaryota</taxon>
        <taxon>Viridiplantae</taxon>
        <taxon>Streptophyta</taxon>
        <taxon>Embryophyta</taxon>
        <taxon>Tracheophyta</taxon>
        <taxon>Spermatophyta</taxon>
        <taxon>Magnoliopsida</taxon>
        <taxon>Liliopsida</taxon>
        <taxon>Poales</taxon>
        <taxon>Poaceae</taxon>
        <taxon>BOP clade</taxon>
        <taxon>Oryzoideae</taxon>
        <taxon>Oryzeae</taxon>
        <taxon>Oryzinae</taxon>
        <taxon>Leersia</taxon>
    </lineage>
</organism>
<dbReference type="PRINTS" id="PR00404">
    <property type="entry name" value="MADSDOMAIN"/>
</dbReference>
<evidence type="ECO:0000256" key="6">
    <source>
        <dbReference type="SAM" id="Coils"/>
    </source>
</evidence>
<feature type="domain" description="MADS-box" evidence="8">
    <location>
        <begin position="1"/>
        <end position="49"/>
    </location>
</feature>
<dbReference type="InterPro" id="IPR033897">
    <property type="entry name" value="SRF-like_MADS-box"/>
</dbReference>
<dbReference type="CDD" id="cd00266">
    <property type="entry name" value="MADS_SRF_like"/>
    <property type="match status" value="1"/>
</dbReference>
<keyword evidence="6" id="KW-0175">Coiled coil</keyword>
<dbReference type="eggNOG" id="KOG0014">
    <property type="taxonomic scope" value="Eukaryota"/>
</dbReference>
<dbReference type="EnsemblPlants" id="LPERR02G10620.1">
    <property type="protein sequence ID" value="LPERR02G10620.1"/>
    <property type="gene ID" value="LPERR02G10620"/>
</dbReference>
<protein>
    <recommendedName>
        <fullName evidence="8">MADS-box domain-containing protein</fullName>
    </recommendedName>
</protein>
<name>A0A0D9VEX8_9ORYZ</name>
<evidence type="ECO:0000256" key="3">
    <source>
        <dbReference type="ARBA" id="ARBA00023125"/>
    </source>
</evidence>
<evidence type="ECO:0000256" key="5">
    <source>
        <dbReference type="ARBA" id="ARBA00023242"/>
    </source>
</evidence>
<accession>A0A0D9VEX8</accession>
<evidence type="ECO:0000256" key="7">
    <source>
        <dbReference type="SAM" id="MobiDB-lite"/>
    </source>
</evidence>
<evidence type="ECO:0000256" key="1">
    <source>
        <dbReference type="ARBA" id="ARBA00004123"/>
    </source>
</evidence>
<evidence type="ECO:0000313" key="9">
    <source>
        <dbReference type="EnsemblPlants" id="LPERR02G10620.1"/>
    </source>
</evidence>
<dbReference type="InterPro" id="IPR050142">
    <property type="entry name" value="MADS-box/MEF2_TF"/>
</dbReference>
<sequence length="249" mass="27438">MARKRVKLQRILNDAQRRATFKKRLKGLTKKATELATLCGVDMCLIVYAKGAVEATEVWPSVPEATSILERFKAMPDLDRYKRATNLEGFLKDEIDKLQKELHKVKSEADESETKLLLFEALDGRHPSFEGLSIEQLTNLAWMVDARQKIVNNRLEELRRHGLLPAPTPLLAMGKLPHDIVDNTNVEKPPNQQEGSLMDVGRSIDSLGHDGFGATSGSSTAGPNGDMLQVFSSGAGSSSANQGFLFPPK</sequence>
<dbReference type="STRING" id="77586.A0A0D9VEX8"/>
<dbReference type="Gene3D" id="3.40.1810.10">
    <property type="entry name" value="Transcription factor, MADS-box"/>
    <property type="match status" value="1"/>
</dbReference>